<organism evidence="1 2">
    <name type="scientific">Pluteus cervinus</name>
    <dbReference type="NCBI Taxonomy" id="181527"/>
    <lineage>
        <taxon>Eukaryota</taxon>
        <taxon>Fungi</taxon>
        <taxon>Dikarya</taxon>
        <taxon>Basidiomycota</taxon>
        <taxon>Agaricomycotina</taxon>
        <taxon>Agaricomycetes</taxon>
        <taxon>Agaricomycetidae</taxon>
        <taxon>Agaricales</taxon>
        <taxon>Pluteineae</taxon>
        <taxon>Pluteaceae</taxon>
        <taxon>Pluteus</taxon>
    </lineage>
</organism>
<proteinExistence type="predicted"/>
<dbReference type="EMBL" id="ML208369">
    <property type="protein sequence ID" value="TFK67709.1"/>
    <property type="molecule type" value="Genomic_DNA"/>
</dbReference>
<reference evidence="1 2" key="1">
    <citation type="journal article" date="2019" name="Nat. Ecol. Evol.">
        <title>Megaphylogeny resolves global patterns of mushroom evolution.</title>
        <authorList>
            <person name="Varga T."/>
            <person name="Krizsan K."/>
            <person name="Foldi C."/>
            <person name="Dima B."/>
            <person name="Sanchez-Garcia M."/>
            <person name="Sanchez-Ramirez S."/>
            <person name="Szollosi G.J."/>
            <person name="Szarkandi J.G."/>
            <person name="Papp V."/>
            <person name="Albert L."/>
            <person name="Andreopoulos W."/>
            <person name="Angelini C."/>
            <person name="Antonin V."/>
            <person name="Barry K.W."/>
            <person name="Bougher N.L."/>
            <person name="Buchanan P."/>
            <person name="Buyck B."/>
            <person name="Bense V."/>
            <person name="Catcheside P."/>
            <person name="Chovatia M."/>
            <person name="Cooper J."/>
            <person name="Damon W."/>
            <person name="Desjardin D."/>
            <person name="Finy P."/>
            <person name="Geml J."/>
            <person name="Haridas S."/>
            <person name="Hughes K."/>
            <person name="Justo A."/>
            <person name="Karasinski D."/>
            <person name="Kautmanova I."/>
            <person name="Kiss B."/>
            <person name="Kocsube S."/>
            <person name="Kotiranta H."/>
            <person name="LaButti K.M."/>
            <person name="Lechner B.E."/>
            <person name="Liimatainen K."/>
            <person name="Lipzen A."/>
            <person name="Lukacs Z."/>
            <person name="Mihaltcheva S."/>
            <person name="Morgado L.N."/>
            <person name="Niskanen T."/>
            <person name="Noordeloos M.E."/>
            <person name="Ohm R.A."/>
            <person name="Ortiz-Santana B."/>
            <person name="Ovrebo C."/>
            <person name="Racz N."/>
            <person name="Riley R."/>
            <person name="Savchenko A."/>
            <person name="Shiryaev A."/>
            <person name="Soop K."/>
            <person name="Spirin V."/>
            <person name="Szebenyi C."/>
            <person name="Tomsovsky M."/>
            <person name="Tulloss R.E."/>
            <person name="Uehling J."/>
            <person name="Grigoriev I.V."/>
            <person name="Vagvolgyi C."/>
            <person name="Papp T."/>
            <person name="Martin F.M."/>
            <person name="Miettinen O."/>
            <person name="Hibbett D.S."/>
            <person name="Nagy L.G."/>
        </authorList>
    </citation>
    <scope>NUCLEOTIDE SEQUENCE [LARGE SCALE GENOMIC DNA]</scope>
    <source>
        <strain evidence="1 2">NL-1719</strain>
    </source>
</reference>
<evidence type="ECO:0000313" key="2">
    <source>
        <dbReference type="Proteomes" id="UP000308600"/>
    </source>
</evidence>
<evidence type="ECO:0000313" key="1">
    <source>
        <dbReference type="EMBL" id="TFK67709.1"/>
    </source>
</evidence>
<keyword evidence="2" id="KW-1185">Reference proteome</keyword>
<protein>
    <submittedName>
        <fullName evidence="1">Zn-dependent exopeptidase</fullName>
    </submittedName>
</protein>
<gene>
    <name evidence="1" type="ORF">BDN72DRAFT_85521</name>
</gene>
<sequence length="484" mass="52526">MKLGQRYPLLGLPFALMALVNGISTEELEENRGRGLRLLSISSGEEPTWKTNGEKWDMMKAHVHFFDITDSYDPENEDTHFYSGLIAPLSTVTYPSGPVHQRDVKAIIDSLSTNNLQNYLSELTSFNNRFFMSETGRQASQWIFDTISNIALLNPSANASVTLFEHNFTQPSVIATIPGRISSSPVVILGAHMDSINLQAIGQDGAPPATGPSSTESILTDGTIMASATVQARQIATPISAPPAEYGPTHQPTLEEALEILINAPAPGADDDGSGSVDLIETFRALVVAGFRPSTTVEFHWYAGEEGGLLGSQDIANNYRKDQRQVRAMMQLDMTAYVRPGTPPVVAFIPDFVELSLNTFLSTLVDEYLSIGWVTSSACGYACSDHASWTSLGYPSAFPFESPFNLSNRYLHTPNDTTELDGFSFEHMLEYAKLGVAYAIELAVDPSDTITGTQTSGNSASSKNFGLSISRLLGLGVVVWTMIL</sequence>
<dbReference type="Proteomes" id="UP000308600">
    <property type="component" value="Unassembled WGS sequence"/>
</dbReference>
<accession>A0ACD3AQX3</accession>
<name>A0ACD3AQX3_9AGAR</name>